<dbReference type="RefSeq" id="WP_180208537.1">
    <property type="nucleotide sequence ID" value="NZ_JABTXY010000010.1"/>
</dbReference>
<proteinExistence type="predicted"/>
<dbReference type="Proteomes" id="UP000548673">
    <property type="component" value="Unassembled WGS sequence"/>
</dbReference>
<evidence type="ECO:0000313" key="2">
    <source>
        <dbReference type="Proteomes" id="UP000548673"/>
    </source>
</evidence>
<reference evidence="1 2" key="1">
    <citation type="submission" date="2020-05" db="EMBL/GenBank/DDBJ databases">
        <title>The draft genome of Cronobacter sakazakii strain 145005.</title>
        <authorList>
            <person name="Yang J."/>
            <person name="Liu L."/>
            <person name="Feng Y."/>
            <person name="Zong Z."/>
        </authorList>
    </citation>
    <scope>NUCLEOTIDE SEQUENCE [LARGE SCALE GENOMIC DNA]</scope>
    <source>
        <strain evidence="1 2">145005</strain>
    </source>
</reference>
<dbReference type="EMBL" id="JABTXY010000010">
    <property type="protein sequence ID" value="NYV40868.1"/>
    <property type="molecule type" value="Genomic_DNA"/>
</dbReference>
<accession>A0A853H5D3</accession>
<protein>
    <submittedName>
        <fullName evidence="1">Tail fiber assembly protein</fullName>
    </submittedName>
</protein>
<name>A0A853H5D3_CROSK</name>
<gene>
    <name evidence="1" type="ORF">HRR37_00290</name>
</gene>
<evidence type="ECO:0000313" key="1">
    <source>
        <dbReference type="EMBL" id="NYV40868.1"/>
    </source>
</evidence>
<dbReference type="AlphaFoldDB" id="A0A853H5D3"/>
<sequence length="144" mass="15771">MNNFIFSPSANAFYPYSLKDNYIAAGSWPADGIEVNDAVFYEFTDKTPAGKIRIAGSDGLPAWGDAPPLSEEEAIVAAEIVKQRLIEQANEYMNSKQWPGKAAIGRLKGGELDQYNLWLDYLDALEAVDTASAPDISWPTPPVE</sequence>
<dbReference type="PANTHER" id="PTHR34413">
    <property type="entry name" value="PROPHAGE TAIL FIBER ASSEMBLY PROTEIN HOMOLOG TFAE-RELATED-RELATED"/>
    <property type="match status" value="1"/>
</dbReference>
<dbReference type="PANTHER" id="PTHR34413:SF1">
    <property type="entry name" value="CYTOPLASMIC PROTEIN"/>
    <property type="match status" value="1"/>
</dbReference>
<organism evidence="1 2">
    <name type="scientific">Cronobacter sakazakii</name>
    <name type="common">Enterobacter sakazakii</name>
    <dbReference type="NCBI Taxonomy" id="28141"/>
    <lineage>
        <taxon>Bacteria</taxon>
        <taxon>Pseudomonadati</taxon>
        <taxon>Pseudomonadota</taxon>
        <taxon>Gammaproteobacteria</taxon>
        <taxon>Enterobacterales</taxon>
        <taxon>Enterobacteriaceae</taxon>
        <taxon>Cronobacter</taxon>
    </lineage>
</organism>
<dbReference type="InterPro" id="IPR003458">
    <property type="entry name" value="Phage_T4_Gp38_tail_assem"/>
</dbReference>
<dbReference type="Pfam" id="PF02413">
    <property type="entry name" value="Caudo_TAP"/>
    <property type="match status" value="1"/>
</dbReference>
<dbReference type="InterPro" id="IPR051220">
    <property type="entry name" value="TFA_Chaperone"/>
</dbReference>
<comment type="caution">
    <text evidence="1">The sequence shown here is derived from an EMBL/GenBank/DDBJ whole genome shotgun (WGS) entry which is preliminary data.</text>
</comment>